<dbReference type="EMBL" id="BARU01024681">
    <property type="protein sequence ID" value="GAH52079.1"/>
    <property type="molecule type" value="Genomic_DNA"/>
</dbReference>
<name>X1HE19_9ZZZZ</name>
<gene>
    <name evidence="1" type="ORF">S03H2_39869</name>
</gene>
<sequence>GIVYLPLLFRPKQKSYSRRELEVMITQLTTADFQIEEDPVYQDFIVYGTKLTEGG</sequence>
<organism evidence="1">
    <name type="scientific">marine sediment metagenome</name>
    <dbReference type="NCBI Taxonomy" id="412755"/>
    <lineage>
        <taxon>unclassified sequences</taxon>
        <taxon>metagenomes</taxon>
        <taxon>ecological metagenomes</taxon>
    </lineage>
</organism>
<reference evidence="1" key="1">
    <citation type="journal article" date="2014" name="Front. Microbiol.">
        <title>High frequency of phylogenetically diverse reductive dehalogenase-homologous genes in deep subseafloor sedimentary metagenomes.</title>
        <authorList>
            <person name="Kawai M."/>
            <person name="Futagami T."/>
            <person name="Toyoda A."/>
            <person name="Takaki Y."/>
            <person name="Nishi S."/>
            <person name="Hori S."/>
            <person name="Arai W."/>
            <person name="Tsubouchi T."/>
            <person name="Morono Y."/>
            <person name="Uchiyama I."/>
            <person name="Ito T."/>
            <person name="Fujiyama A."/>
            <person name="Inagaki F."/>
            <person name="Takami H."/>
        </authorList>
    </citation>
    <scope>NUCLEOTIDE SEQUENCE</scope>
    <source>
        <strain evidence="1">Expedition CK06-06</strain>
    </source>
</reference>
<protein>
    <submittedName>
        <fullName evidence="1">Uncharacterized protein</fullName>
    </submittedName>
</protein>
<dbReference type="AlphaFoldDB" id="X1HE19"/>
<proteinExistence type="predicted"/>
<evidence type="ECO:0000313" key="1">
    <source>
        <dbReference type="EMBL" id="GAH52079.1"/>
    </source>
</evidence>
<comment type="caution">
    <text evidence="1">The sequence shown here is derived from an EMBL/GenBank/DDBJ whole genome shotgun (WGS) entry which is preliminary data.</text>
</comment>
<feature type="non-terminal residue" evidence="1">
    <location>
        <position position="1"/>
    </location>
</feature>
<accession>X1HE19</accession>